<feature type="chain" id="PRO_5046606509" evidence="2">
    <location>
        <begin position="26"/>
        <end position="631"/>
    </location>
</feature>
<evidence type="ECO:0000313" key="3">
    <source>
        <dbReference type="EMBL" id="WVX67268.1"/>
    </source>
</evidence>
<reference evidence="3 4" key="1">
    <citation type="journal article" date="2024" name="Environ. Microbiol.">
        <title>Novel evolutionary insights on the interactions of the Holosporales (Alphaproteobacteria) with eukaryotic hosts from comparative genomics.</title>
        <authorList>
            <person name="Giovannini M."/>
            <person name="Petroni G."/>
            <person name="Castelli M."/>
        </authorList>
    </citation>
    <scope>NUCLEOTIDE SEQUENCE [LARGE SCALE GENOMIC DNA]</scope>
    <source>
        <strain evidence="3 4">US_Bl 15I1</strain>
    </source>
</reference>
<evidence type="ECO:0000256" key="2">
    <source>
        <dbReference type="SAM" id="SignalP"/>
    </source>
</evidence>
<name>A0ABZ2C4H6_9PROT</name>
<dbReference type="RefSeq" id="WP_331256040.1">
    <property type="nucleotide sequence ID" value="NZ_CP133270.1"/>
</dbReference>
<keyword evidence="2" id="KW-0732">Signal</keyword>
<accession>A0ABZ2C4H6</accession>
<feature type="region of interest" description="Disordered" evidence="1">
    <location>
        <begin position="27"/>
        <end position="48"/>
    </location>
</feature>
<proteinExistence type="predicted"/>
<keyword evidence="4" id="KW-1185">Reference proteome</keyword>
<evidence type="ECO:0000256" key="1">
    <source>
        <dbReference type="SAM" id="MobiDB-lite"/>
    </source>
</evidence>
<feature type="compositionally biased region" description="Polar residues" evidence="1">
    <location>
        <begin position="417"/>
        <end position="429"/>
    </location>
</feature>
<feature type="signal peptide" evidence="2">
    <location>
        <begin position="1"/>
        <end position="25"/>
    </location>
</feature>
<gene>
    <name evidence="3" type="ORF">Bealeia1_01467</name>
</gene>
<protein>
    <submittedName>
        <fullName evidence="3">Uncharacterized protein</fullName>
    </submittedName>
</protein>
<dbReference type="EMBL" id="CP133270">
    <property type="protein sequence ID" value="WVX67268.1"/>
    <property type="molecule type" value="Genomic_DNA"/>
</dbReference>
<feature type="region of interest" description="Disordered" evidence="1">
    <location>
        <begin position="411"/>
        <end position="435"/>
    </location>
</feature>
<dbReference type="Proteomes" id="UP001330434">
    <property type="component" value="Chromosome"/>
</dbReference>
<evidence type="ECO:0000313" key="4">
    <source>
        <dbReference type="Proteomes" id="UP001330434"/>
    </source>
</evidence>
<organism evidence="3 4">
    <name type="scientific">Candidatus Bealeia paramacronuclearis</name>
    <dbReference type="NCBI Taxonomy" id="1921001"/>
    <lineage>
        <taxon>Bacteria</taxon>
        <taxon>Pseudomonadati</taxon>
        <taxon>Pseudomonadota</taxon>
        <taxon>Alphaproteobacteria</taxon>
        <taxon>Holosporales</taxon>
        <taxon>Holosporaceae</taxon>
        <taxon>Candidatus Bealeia</taxon>
    </lineage>
</organism>
<sequence length="631" mass="72853">MLFSKSRFFLTTSLLAILMSPVLSAMDDQDQTPGTISKKKKTLATQEENEDQKLQNIKDYLNAYEVYAHASLDYISEKLSDFVGPIVNIIYNCLDTYDLAESKSASLADAMKVILKSDVTKEDFLDSEKFTIKLKKALLISITSSTSSDFLTAPLIAFIQNKVTLREQDNLKFFTHLSSTLSSNASSIHSTQVSYNTKESKVTYENGRINELFDFYQFTFEDFQAFKRLQQKVKTSLTLENARNFVIEYNKIRQITRFEFLIVARQKKVPFYLLTMNFDDPWINQTLFHKKEDVAASKRLIKMLNIPNKEAPDFDSLPFYMRGAELFFEGWCISDDFEIQKKQDNSKLKSLQIVDPSGYVTKQKIQHDFQYFSTAFVKQENSKYAEAMKTQKKRKNELKKKQAEEQEKLEAIKKKTTTPSKTNAPQTTPKKTKETSLKVEDNILLSQSEETPVLITSTAKMNEIKQEVPGHIPSDHQLSQLYEGEKLPKNPVKKEKPLNKGKKEAILNEIEEKKEVEKKNENQNVRPSSVLYDYDDPIFNDIFTTNKTVEMKVVFQVFKNLKLKFTITEGSHGTLHYFPDSKSKTPHPYTGHFFELHGARTHYYSNEIGWLATIFQNWGLIGDLRDYSPKS</sequence>